<evidence type="ECO:0000259" key="6">
    <source>
        <dbReference type="PROSITE" id="PS50054"/>
    </source>
</evidence>
<dbReference type="PROSITE" id="PS00383">
    <property type="entry name" value="TYR_PHOSPHATASE_1"/>
    <property type="match status" value="1"/>
</dbReference>
<dbReference type="Pfam" id="PF00782">
    <property type="entry name" value="DSPc"/>
    <property type="match status" value="1"/>
</dbReference>
<dbReference type="InterPro" id="IPR020422">
    <property type="entry name" value="TYR_PHOSPHATASE_DUAL_dom"/>
</dbReference>
<evidence type="ECO:0000256" key="2">
    <source>
        <dbReference type="ARBA" id="ARBA00013064"/>
    </source>
</evidence>
<evidence type="ECO:0000256" key="1">
    <source>
        <dbReference type="ARBA" id="ARBA00008601"/>
    </source>
</evidence>
<dbReference type="PROSITE" id="PS51450">
    <property type="entry name" value="LRR"/>
    <property type="match status" value="1"/>
</dbReference>
<feature type="compositionally biased region" description="Low complexity" evidence="5">
    <location>
        <begin position="259"/>
        <end position="282"/>
    </location>
</feature>
<dbReference type="SMART" id="SM00195">
    <property type="entry name" value="DSPc"/>
    <property type="match status" value="1"/>
</dbReference>
<dbReference type="PANTHER" id="PTHR10159">
    <property type="entry name" value="DUAL SPECIFICITY PROTEIN PHOSPHATASE"/>
    <property type="match status" value="1"/>
</dbReference>
<feature type="domain" description="Tyrosine-protein phosphatase" evidence="6">
    <location>
        <begin position="177"/>
        <end position="375"/>
    </location>
</feature>
<dbReference type="SUPFAM" id="SSF52799">
    <property type="entry name" value="(Phosphotyrosine protein) phosphatases II"/>
    <property type="match status" value="1"/>
</dbReference>
<organism evidence="8 9">
    <name type="scientific">Paratrimastix pyriformis</name>
    <dbReference type="NCBI Taxonomy" id="342808"/>
    <lineage>
        <taxon>Eukaryota</taxon>
        <taxon>Metamonada</taxon>
        <taxon>Preaxostyla</taxon>
        <taxon>Paratrimastigidae</taxon>
        <taxon>Paratrimastix</taxon>
    </lineage>
</organism>
<dbReference type="Gene3D" id="3.90.190.10">
    <property type="entry name" value="Protein tyrosine phosphatase superfamily"/>
    <property type="match status" value="1"/>
</dbReference>
<gene>
    <name evidence="8" type="ORF">PAPYR_2473</name>
</gene>
<dbReference type="InterPro" id="IPR016130">
    <property type="entry name" value="Tyr_Pase_AS"/>
</dbReference>
<name>A0ABQ8UPD9_9EUKA</name>
<feature type="domain" description="Tyrosine specific protein phosphatases" evidence="7">
    <location>
        <begin position="315"/>
        <end position="357"/>
    </location>
</feature>
<dbReference type="InterPro" id="IPR029021">
    <property type="entry name" value="Prot-tyrosine_phosphatase-like"/>
</dbReference>
<dbReference type="InterPro" id="IPR000340">
    <property type="entry name" value="Dual-sp_phosphatase_cat-dom"/>
</dbReference>
<accession>A0ABQ8UPD9</accession>
<comment type="caution">
    <text evidence="8">The sequence shown here is derived from an EMBL/GenBank/DDBJ whole genome shotgun (WGS) entry which is preliminary data.</text>
</comment>
<evidence type="ECO:0000256" key="4">
    <source>
        <dbReference type="ARBA" id="ARBA00022912"/>
    </source>
</evidence>
<dbReference type="SUPFAM" id="SSF52058">
    <property type="entry name" value="L domain-like"/>
    <property type="match status" value="1"/>
</dbReference>
<comment type="similarity">
    <text evidence="1">Belongs to the protein-tyrosine phosphatase family. Non-receptor class dual specificity subfamily.</text>
</comment>
<keyword evidence="4" id="KW-0904">Protein phosphatase</keyword>
<feature type="region of interest" description="Disordered" evidence="5">
    <location>
        <begin position="259"/>
        <end position="287"/>
    </location>
</feature>
<dbReference type="CDD" id="cd14498">
    <property type="entry name" value="DSP"/>
    <property type="match status" value="1"/>
</dbReference>
<protein>
    <recommendedName>
        <fullName evidence="2">protein-tyrosine-phosphatase</fullName>
        <ecNumber evidence="2">3.1.3.48</ecNumber>
    </recommendedName>
</protein>
<keyword evidence="9" id="KW-1185">Reference proteome</keyword>
<evidence type="ECO:0000256" key="3">
    <source>
        <dbReference type="ARBA" id="ARBA00022801"/>
    </source>
</evidence>
<dbReference type="InterPro" id="IPR000387">
    <property type="entry name" value="Tyr_Pase_dom"/>
</dbReference>
<evidence type="ECO:0000256" key="5">
    <source>
        <dbReference type="SAM" id="MobiDB-lite"/>
    </source>
</evidence>
<evidence type="ECO:0000259" key="7">
    <source>
        <dbReference type="PROSITE" id="PS50056"/>
    </source>
</evidence>
<reference evidence="8" key="1">
    <citation type="journal article" date="2022" name="bioRxiv">
        <title>Genomics of Preaxostyla Flagellates Illuminates Evolutionary Transitions and the Path Towards Mitochondrial Loss.</title>
        <authorList>
            <person name="Novak L.V.F."/>
            <person name="Treitli S.C."/>
            <person name="Pyrih J."/>
            <person name="Halakuc P."/>
            <person name="Pipaliya S.V."/>
            <person name="Vacek V."/>
            <person name="Brzon O."/>
            <person name="Soukal P."/>
            <person name="Eme L."/>
            <person name="Dacks J.B."/>
            <person name="Karnkowska A."/>
            <person name="Elias M."/>
            <person name="Hampl V."/>
        </authorList>
    </citation>
    <scope>NUCLEOTIDE SEQUENCE</scope>
    <source>
        <strain evidence="8">RCP-MX</strain>
    </source>
</reference>
<dbReference type="InterPro" id="IPR001611">
    <property type="entry name" value="Leu-rich_rpt"/>
</dbReference>
<dbReference type="PROSITE" id="PS50054">
    <property type="entry name" value="TYR_PHOSPHATASE_DUAL"/>
    <property type="match status" value="1"/>
</dbReference>
<dbReference type="PANTHER" id="PTHR10159:SF519">
    <property type="entry name" value="DUAL SPECIFICITY PROTEIN PHOSPHATASE MPK3"/>
    <property type="match status" value="1"/>
</dbReference>
<keyword evidence="3" id="KW-0378">Hydrolase</keyword>
<dbReference type="PROSITE" id="PS50056">
    <property type="entry name" value="TYR_PHOSPHATASE_2"/>
    <property type="match status" value="1"/>
</dbReference>
<dbReference type="InterPro" id="IPR032675">
    <property type="entry name" value="LRR_dom_sf"/>
</dbReference>
<evidence type="ECO:0000313" key="8">
    <source>
        <dbReference type="EMBL" id="KAJ4461035.1"/>
    </source>
</evidence>
<sequence length="375" mass="41689">MDPTTIVRTSLLRESCLLRGRMFNRENEIDAFCDAILAESTPEIRAEIRQLDLSRNDFEGIPQKLIALFPNLDQLDLSRNLLTKVVHPPNLMPHCLVLLMENTDIACLPEDFFHAFPALEVISFACSQKLRTLPASFDDLKHIKTVDLTKCLSLHPRTFPRDLVINPAVELVYCPDDPSEILDGELFLGPRTIAEQPAKLAQMGVSHILNVCTSPNKRKDPRLTYLQLEITDHPLCDISQFFQVAFDFLDAALGRTVSTTPASTTPVSTTTPAAAPASTTPVDLTPPSAAATATATVAIPRDGSTVASPRTRTAVYVHCERGLSRSPTVVVAYLFLRHRDRFPTVTDAWNHVRMRRPCIKPNEGFLKLLWKLGES</sequence>
<dbReference type="Gene3D" id="3.80.10.10">
    <property type="entry name" value="Ribonuclease Inhibitor"/>
    <property type="match status" value="1"/>
</dbReference>
<proteinExistence type="inferred from homology"/>
<dbReference type="Proteomes" id="UP001141327">
    <property type="component" value="Unassembled WGS sequence"/>
</dbReference>
<dbReference type="PRINTS" id="PR01908">
    <property type="entry name" value="ADSPHPHTASE"/>
</dbReference>
<dbReference type="EMBL" id="JAPMOS010000009">
    <property type="protein sequence ID" value="KAJ4461035.1"/>
    <property type="molecule type" value="Genomic_DNA"/>
</dbReference>
<dbReference type="EC" id="3.1.3.48" evidence="2"/>
<evidence type="ECO:0000313" key="9">
    <source>
        <dbReference type="Proteomes" id="UP001141327"/>
    </source>
</evidence>